<proteinExistence type="predicted"/>
<evidence type="ECO:0000313" key="1">
    <source>
        <dbReference type="EMBL" id="OGC68333.1"/>
    </source>
</evidence>
<evidence type="ECO:0000313" key="2">
    <source>
        <dbReference type="Proteomes" id="UP000179113"/>
    </source>
</evidence>
<accession>A0A1F4WHC7</accession>
<organism evidence="1 2">
    <name type="scientific">candidate division WWE3 bacterium RIFOXYC1_FULL_39_7</name>
    <dbReference type="NCBI Taxonomy" id="1802643"/>
    <lineage>
        <taxon>Bacteria</taxon>
        <taxon>Katanobacteria</taxon>
    </lineage>
</organism>
<gene>
    <name evidence="1" type="ORF">A2415_04595</name>
</gene>
<comment type="caution">
    <text evidence="1">The sequence shown here is derived from an EMBL/GenBank/DDBJ whole genome shotgun (WGS) entry which is preliminary data.</text>
</comment>
<dbReference type="EMBL" id="MEWA01000049">
    <property type="protein sequence ID" value="OGC68333.1"/>
    <property type="molecule type" value="Genomic_DNA"/>
</dbReference>
<protein>
    <submittedName>
        <fullName evidence="1">Uncharacterized protein</fullName>
    </submittedName>
</protein>
<dbReference type="Proteomes" id="UP000179113">
    <property type="component" value="Unassembled WGS sequence"/>
</dbReference>
<name>A0A1F4WHC7_UNCKA</name>
<sequence>MAGITITDVKIVGVCSKHRKNNDEILKDINGKIYPDSDIYCIECSFVEKSVANSDICLETENNLTKQHSSENCDNNEYACEICNVPLVHVDRLKKFVNGLPNDRDSIAILNILKYIEEIEKNGYY</sequence>
<dbReference type="AlphaFoldDB" id="A0A1F4WHC7"/>
<reference evidence="1 2" key="1">
    <citation type="journal article" date="2016" name="Nat. Commun.">
        <title>Thousands of microbial genomes shed light on interconnected biogeochemical processes in an aquifer system.</title>
        <authorList>
            <person name="Anantharaman K."/>
            <person name="Brown C.T."/>
            <person name="Hug L.A."/>
            <person name="Sharon I."/>
            <person name="Castelle C.J."/>
            <person name="Probst A.J."/>
            <person name="Thomas B.C."/>
            <person name="Singh A."/>
            <person name="Wilkins M.J."/>
            <person name="Karaoz U."/>
            <person name="Brodie E.L."/>
            <person name="Williams K.H."/>
            <person name="Hubbard S.S."/>
            <person name="Banfield J.F."/>
        </authorList>
    </citation>
    <scope>NUCLEOTIDE SEQUENCE [LARGE SCALE GENOMIC DNA]</scope>
</reference>